<dbReference type="InterPro" id="IPR015590">
    <property type="entry name" value="Aldehyde_DH_dom"/>
</dbReference>
<dbReference type="AlphaFoldDB" id="A0A3M8K4Y6"/>
<dbReference type="FunFam" id="3.40.309.10:FF:000009">
    <property type="entry name" value="Aldehyde dehydrogenase A"/>
    <property type="match status" value="1"/>
</dbReference>
<comment type="caution">
    <text evidence="6">The sequence shown here is derived from an EMBL/GenBank/DDBJ whole genome shotgun (WGS) entry which is preliminary data.</text>
</comment>
<evidence type="ECO:0000256" key="4">
    <source>
        <dbReference type="RuleBase" id="RU003345"/>
    </source>
</evidence>
<dbReference type="InterPro" id="IPR016163">
    <property type="entry name" value="Ald_DH_C"/>
</dbReference>
<dbReference type="Gene3D" id="3.40.605.10">
    <property type="entry name" value="Aldehyde Dehydrogenase, Chain A, domain 1"/>
    <property type="match status" value="1"/>
</dbReference>
<feature type="domain" description="Aldehyde dehydrogenase" evidence="5">
    <location>
        <begin position="5"/>
        <end position="441"/>
    </location>
</feature>
<keyword evidence="2 4" id="KW-0560">Oxidoreductase</keyword>
<evidence type="ECO:0000259" key="5">
    <source>
        <dbReference type="Pfam" id="PF00171"/>
    </source>
</evidence>
<dbReference type="InterPro" id="IPR016162">
    <property type="entry name" value="Ald_DH_N"/>
</dbReference>
<protein>
    <submittedName>
        <fullName evidence="6">Succinic semialdehyde dehydrogenase</fullName>
    </submittedName>
</protein>
<dbReference type="PANTHER" id="PTHR11699">
    <property type="entry name" value="ALDEHYDE DEHYDROGENASE-RELATED"/>
    <property type="match status" value="1"/>
</dbReference>
<dbReference type="InterPro" id="IPR016161">
    <property type="entry name" value="Ald_DH/histidinol_DH"/>
</dbReference>
<dbReference type="InterPro" id="IPR029510">
    <property type="entry name" value="Ald_DH_CS_GLU"/>
</dbReference>
<evidence type="ECO:0000256" key="3">
    <source>
        <dbReference type="PROSITE-ProRule" id="PRU10007"/>
    </source>
</evidence>
<evidence type="ECO:0000313" key="6">
    <source>
        <dbReference type="EMBL" id="RNE48160.1"/>
    </source>
</evidence>
<dbReference type="RefSeq" id="WP_123048736.1">
    <property type="nucleotide sequence ID" value="NZ_PTJO01000006.1"/>
</dbReference>
<comment type="similarity">
    <text evidence="1 4">Belongs to the aldehyde dehydrogenase family.</text>
</comment>
<dbReference type="GO" id="GO:0016620">
    <property type="term" value="F:oxidoreductase activity, acting on the aldehyde or oxo group of donors, NAD or NADP as acceptor"/>
    <property type="evidence" value="ECO:0007669"/>
    <property type="project" value="InterPro"/>
</dbReference>
<organism evidence="6 7">
    <name type="scientific">Corynebacterium alimapuense</name>
    <dbReference type="NCBI Taxonomy" id="1576874"/>
    <lineage>
        <taxon>Bacteria</taxon>
        <taxon>Bacillati</taxon>
        <taxon>Actinomycetota</taxon>
        <taxon>Actinomycetes</taxon>
        <taxon>Mycobacteriales</taxon>
        <taxon>Corynebacteriaceae</taxon>
        <taxon>Corynebacterium</taxon>
    </lineage>
</organism>
<dbReference type="OrthoDB" id="6882680at2"/>
<evidence type="ECO:0000256" key="2">
    <source>
        <dbReference type="ARBA" id="ARBA00023002"/>
    </source>
</evidence>
<accession>A0A3M8K4Y6</accession>
<dbReference type="EMBL" id="PTJO01000006">
    <property type="protein sequence ID" value="RNE48160.1"/>
    <property type="molecule type" value="Genomic_DNA"/>
</dbReference>
<evidence type="ECO:0000256" key="1">
    <source>
        <dbReference type="ARBA" id="ARBA00009986"/>
    </source>
</evidence>
<dbReference type="Gene3D" id="3.40.309.10">
    <property type="entry name" value="Aldehyde Dehydrogenase, Chain A, domain 2"/>
    <property type="match status" value="1"/>
</dbReference>
<dbReference type="SUPFAM" id="SSF53720">
    <property type="entry name" value="ALDH-like"/>
    <property type="match status" value="1"/>
</dbReference>
<proteinExistence type="inferred from homology"/>
<sequence>MSVTATTAEVHTAFLRARHAQSEWERTPVSARREIMLAFHDLVLDHQVELLDLIQDETGKSRSSAFDEIMDAAITARHYGYRAARLLRTSKAKGALPLMTSTVVERSPKGVVGIIAPWNYPLTMAMSDAIPALLAGNAVVLKPDEKTTRTALRALELLKLAGLPPELMQITPGPGESVGQAIVAECDYLMFTGSSATGRILAAQAGERLIGFSAELGGKNPMIVCADADVETAARGAVNACFSNTGQLCISIERIFVHEDIAEAFTTRFRELTQSLRIGPGHDWTLDVGCLISQEHLERVSALVDDALNHGARALTGGHPLPELGPTFYAPTVLVDVPTDAELYANEVFGPVVTVETVSSHDIAVQRANASAYGLNASVWGKVLTARKIASQLECGTVNINEGFAATWASIDAPMGGWKDSGVGRRHADDGLLKYTESRTIAVQRWVPLSGPHGVSKQSYAQAVSTALKWSKRILR</sequence>
<name>A0A3M8K4Y6_9CORY</name>
<feature type="active site" evidence="3">
    <location>
        <position position="215"/>
    </location>
</feature>
<keyword evidence="7" id="KW-1185">Reference proteome</keyword>
<dbReference type="PROSITE" id="PS00687">
    <property type="entry name" value="ALDEHYDE_DEHYDR_GLU"/>
    <property type="match status" value="1"/>
</dbReference>
<dbReference type="NCBIfam" id="NF006916">
    <property type="entry name" value="PRK09407.1"/>
    <property type="match status" value="1"/>
</dbReference>
<dbReference type="Proteomes" id="UP000266975">
    <property type="component" value="Unassembled WGS sequence"/>
</dbReference>
<reference evidence="6 7" key="1">
    <citation type="submission" date="2018-02" db="EMBL/GenBank/DDBJ databases">
        <title>Corynebacterium alimpuense sp. nov., a marine obligate actinomycete isolated from sediments of Valparaiso bay, Chile.</title>
        <authorList>
            <person name="Claverias F."/>
            <person name="Gonzales-Siles L."/>
            <person name="Salva-Serra F."/>
            <person name="Inganaes E."/>
            <person name="Molin K."/>
            <person name="Cumsille A."/>
            <person name="Undabarrena A."/>
            <person name="Couve E."/>
            <person name="Moore E.R.B."/>
            <person name="Gomila M."/>
            <person name="Camara B."/>
        </authorList>
    </citation>
    <scope>NUCLEOTIDE SEQUENCE [LARGE SCALE GENOMIC DNA]</scope>
    <source>
        <strain evidence="6 7">CCUG 69366</strain>
    </source>
</reference>
<dbReference type="Pfam" id="PF00171">
    <property type="entry name" value="Aldedh"/>
    <property type="match status" value="1"/>
</dbReference>
<gene>
    <name evidence="6" type="primary">gabD2</name>
    <name evidence="6" type="ORF">C5L39_09840</name>
</gene>
<evidence type="ECO:0000313" key="7">
    <source>
        <dbReference type="Proteomes" id="UP000266975"/>
    </source>
</evidence>